<evidence type="ECO:0000313" key="1">
    <source>
        <dbReference type="EMBL" id="OWK04699.1"/>
    </source>
</evidence>
<dbReference type="OrthoDB" id="1267328at2759"/>
<proteinExistence type="predicted"/>
<protein>
    <submittedName>
        <fullName evidence="1">Uncharacterized protein</fullName>
    </submittedName>
</protein>
<comment type="caution">
    <text evidence="1">The sequence shown here is derived from an EMBL/GenBank/DDBJ whole genome shotgun (WGS) entry which is preliminary data.</text>
</comment>
<dbReference type="InterPro" id="IPR013025">
    <property type="entry name" value="Ribosomal_uL23-like"/>
</dbReference>
<sequence length="145" mass="16379">MTFVPFPSKANRCVAPSTGQAKTPSTALPTLLLPQCESPFFHPQEKDKTAGPLYPVRLRRRPKYPWRNKLDHYVINKFPVTTASARKKTENNTTLGFTVNVKTNKHWSKQTYTTNLIPSSSSLSLEFLSTSPFPLAQTPYYDSQS</sequence>
<dbReference type="GO" id="GO:0003735">
    <property type="term" value="F:structural constituent of ribosome"/>
    <property type="evidence" value="ECO:0007669"/>
    <property type="project" value="InterPro"/>
</dbReference>
<dbReference type="PANTHER" id="PTHR11620">
    <property type="entry name" value="60S RIBOSOMAL PROTEIN L23A"/>
    <property type="match status" value="1"/>
</dbReference>
<keyword evidence="2" id="KW-1185">Reference proteome</keyword>
<gene>
    <name evidence="1" type="ORF">Celaphus_00001907</name>
</gene>
<organism evidence="1 2">
    <name type="scientific">Cervus elaphus hippelaphus</name>
    <name type="common">European red deer</name>
    <dbReference type="NCBI Taxonomy" id="46360"/>
    <lineage>
        <taxon>Eukaryota</taxon>
        <taxon>Metazoa</taxon>
        <taxon>Chordata</taxon>
        <taxon>Craniata</taxon>
        <taxon>Vertebrata</taxon>
        <taxon>Euteleostomi</taxon>
        <taxon>Mammalia</taxon>
        <taxon>Eutheria</taxon>
        <taxon>Laurasiatheria</taxon>
        <taxon>Artiodactyla</taxon>
        <taxon>Ruminantia</taxon>
        <taxon>Pecora</taxon>
        <taxon>Cervidae</taxon>
        <taxon>Cervinae</taxon>
        <taxon>Cervus</taxon>
    </lineage>
</organism>
<accession>A0A212CFD2</accession>
<reference evidence="1 2" key="1">
    <citation type="journal article" date="2018" name="Mol. Genet. Genomics">
        <title>The red deer Cervus elaphus genome CerEla1.0: sequencing, annotating, genes, and chromosomes.</title>
        <authorList>
            <person name="Bana N.A."/>
            <person name="Nyiri A."/>
            <person name="Nagy J."/>
            <person name="Frank K."/>
            <person name="Nagy T."/>
            <person name="Steger V."/>
            <person name="Schiller M."/>
            <person name="Lakatos P."/>
            <person name="Sugar L."/>
            <person name="Horn P."/>
            <person name="Barta E."/>
            <person name="Orosz L."/>
        </authorList>
    </citation>
    <scope>NUCLEOTIDE SEQUENCE [LARGE SCALE GENOMIC DNA]</scope>
    <source>
        <strain evidence="1">Hungarian</strain>
    </source>
</reference>
<dbReference type="GO" id="GO:0005840">
    <property type="term" value="C:ribosome"/>
    <property type="evidence" value="ECO:0007669"/>
    <property type="project" value="InterPro"/>
</dbReference>
<dbReference type="Gene3D" id="3.30.70.330">
    <property type="match status" value="1"/>
</dbReference>
<dbReference type="Proteomes" id="UP000242450">
    <property type="component" value="Chromosome 20"/>
</dbReference>
<evidence type="ECO:0000313" key="2">
    <source>
        <dbReference type="Proteomes" id="UP000242450"/>
    </source>
</evidence>
<dbReference type="AlphaFoldDB" id="A0A212CFD2"/>
<name>A0A212CFD2_CEREH</name>
<dbReference type="GO" id="GO:0006412">
    <property type="term" value="P:translation"/>
    <property type="evidence" value="ECO:0007669"/>
    <property type="project" value="InterPro"/>
</dbReference>
<dbReference type="EMBL" id="MKHE01000020">
    <property type="protein sequence ID" value="OWK04699.1"/>
    <property type="molecule type" value="Genomic_DNA"/>
</dbReference>
<dbReference type="InterPro" id="IPR012677">
    <property type="entry name" value="Nucleotide-bd_a/b_plait_sf"/>
</dbReference>